<feature type="chain" id="PRO_5032305564" evidence="5">
    <location>
        <begin position="21"/>
        <end position="355"/>
    </location>
</feature>
<dbReference type="PANTHER" id="PTHR10075">
    <property type="entry name" value="BASIGIN RELATED"/>
    <property type="match status" value="1"/>
</dbReference>
<evidence type="ECO:0000313" key="8">
    <source>
        <dbReference type="Proteomes" id="UP000597762"/>
    </source>
</evidence>
<dbReference type="Proteomes" id="UP000597762">
    <property type="component" value="Unassembled WGS sequence"/>
</dbReference>
<dbReference type="InterPro" id="IPR007110">
    <property type="entry name" value="Ig-like_dom"/>
</dbReference>
<keyword evidence="5" id="KW-0732">Signal</keyword>
<dbReference type="GO" id="GO:0030424">
    <property type="term" value="C:axon"/>
    <property type="evidence" value="ECO:0007669"/>
    <property type="project" value="TreeGrafter"/>
</dbReference>
<gene>
    <name evidence="7" type="ORF">SPHA_44233</name>
</gene>
<keyword evidence="1" id="KW-1015">Disulfide bond</keyword>
<feature type="compositionally biased region" description="Basic and acidic residues" evidence="3">
    <location>
        <begin position="340"/>
        <end position="355"/>
    </location>
</feature>
<comment type="caution">
    <text evidence="7">The sequence shown here is derived from an EMBL/GenBank/DDBJ whole genome shotgun (WGS) entry which is preliminary data.</text>
</comment>
<dbReference type="GO" id="GO:0098632">
    <property type="term" value="F:cell-cell adhesion mediator activity"/>
    <property type="evidence" value="ECO:0007669"/>
    <property type="project" value="TreeGrafter"/>
</dbReference>
<sequence length="355" mass="40899">MACVHIIPIVLMLASTQSLAELSPQNTHNYILEPNVLTLECSLKTPNATWYKDSVKLHNNSNGYIMKSFGNNPWIHSLTKTNTSVNDTGKYRCATAAKSFSYNVVIFKVITHDIVIASKEPALIKCDLQNLDKDQVQDFYWIKNRTILTKRPELKGRYTVHKDNYTLEIPKAKRRDAGPYFCVFSINKRDFSINVNMNMAPWIESMEKSRNLVQTDKLHLECHVESYPFSTVYWKKDNETFKNDASNRVFTNNNRTLIIYDLQFSDKGEYTCVATNIVNTTSMTVLVRVKDKLAALWPFLGIVAEVVILCIIIFICEKRRSKDMEDEYENAGQQSMPNATDHKGKDEIRQRNVRT</sequence>
<organism evidence="7 8">
    <name type="scientific">Acanthosepion pharaonis</name>
    <name type="common">Pharaoh cuttlefish</name>
    <name type="synonym">Sepia pharaonis</name>
    <dbReference type="NCBI Taxonomy" id="158019"/>
    <lineage>
        <taxon>Eukaryota</taxon>
        <taxon>Metazoa</taxon>
        <taxon>Spiralia</taxon>
        <taxon>Lophotrochozoa</taxon>
        <taxon>Mollusca</taxon>
        <taxon>Cephalopoda</taxon>
        <taxon>Coleoidea</taxon>
        <taxon>Decapodiformes</taxon>
        <taxon>Sepiida</taxon>
        <taxon>Sepiina</taxon>
        <taxon>Sepiidae</taxon>
        <taxon>Acanthosepion</taxon>
    </lineage>
</organism>
<protein>
    <submittedName>
        <fullName evidence="7">NPTN</fullName>
    </submittedName>
</protein>
<dbReference type="PROSITE" id="PS50835">
    <property type="entry name" value="IG_LIKE"/>
    <property type="match status" value="2"/>
</dbReference>
<dbReference type="Gene3D" id="2.60.40.10">
    <property type="entry name" value="Immunoglobulins"/>
    <property type="match status" value="3"/>
</dbReference>
<dbReference type="GO" id="GO:0070593">
    <property type="term" value="P:dendrite self-avoidance"/>
    <property type="evidence" value="ECO:0007669"/>
    <property type="project" value="TreeGrafter"/>
</dbReference>
<dbReference type="InterPro" id="IPR003598">
    <property type="entry name" value="Ig_sub2"/>
</dbReference>
<dbReference type="SMART" id="SM00408">
    <property type="entry name" value="IGc2"/>
    <property type="match status" value="3"/>
</dbReference>
<keyword evidence="8" id="KW-1185">Reference proteome</keyword>
<dbReference type="CDD" id="cd00096">
    <property type="entry name" value="Ig"/>
    <property type="match status" value="2"/>
</dbReference>
<dbReference type="InterPro" id="IPR036179">
    <property type="entry name" value="Ig-like_dom_sf"/>
</dbReference>
<dbReference type="InterPro" id="IPR003599">
    <property type="entry name" value="Ig_sub"/>
</dbReference>
<name>A0A812CYY1_ACAPH</name>
<feature type="region of interest" description="Disordered" evidence="3">
    <location>
        <begin position="326"/>
        <end position="355"/>
    </location>
</feature>
<dbReference type="GO" id="GO:0005886">
    <property type="term" value="C:plasma membrane"/>
    <property type="evidence" value="ECO:0007669"/>
    <property type="project" value="TreeGrafter"/>
</dbReference>
<accession>A0A812CYY1</accession>
<dbReference type="SUPFAM" id="SSF48726">
    <property type="entry name" value="Immunoglobulin"/>
    <property type="match status" value="3"/>
</dbReference>
<feature type="domain" description="Ig-like" evidence="6">
    <location>
        <begin position="201"/>
        <end position="284"/>
    </location>
</feature>
<feature type="transmembrane region" description="Helical" evidence="4">
    <location>
        <begin position="295"/>
        <end position="316"/>
    </location>
</feature>
<keyword evidence="2" id="KW-0393">Immunoglobulin domain</keyword>
<dbReference type="EMBL" id="CAHIKZ030002247">
    <property type="protein sequence ID" value="CAE1283713.1"/>
    <property type="molecule type" value="Genomic_DNA"/>
</dbReference>
<evidence type="ECO:0000256" key="3">
    <source>
        <dbReference type="SAM" id="MobiDB-lite"/>
    </source>
</evidence>
<evidence type="ECO:0000256" key="4">
    <source>
        <dbReference type="SAM" id="Phobius"/>
    </source>
</evidence>
<dbReference type="GO" id="GO:0007411">
    <property type="term" value="P:axon guidance"/>
    <property type="evidence" value="ECO:0007669"/>
    <property type="project" value="TreeGrafter"/>
</dbReference>
<feature type="signal peptide" evidence="5">
    <location>
        <begin position="1"/>
        <end position="20"/>
    </location>
</feature>
<evidence type="ECO:0000256" key="5">
    <source>
        <dbReference type="SAM" id="SignalP"/>
    </source>
</evidence>
<reference evidence="7" key="1">
    <citation type="submission" date="2021-01" db="EMBL/GenBank/DDBJ databases">
        <authorList>
            <person name="Li R."/>
            <person name="Bekaert M."/>
        </authorList>
    </citation>
    <scope>NUCLEOTIDE SEQUENCE</scope>
    <source>
        <strain evidence="7">Farmed</strain>
    </source>
</reference>
<keyword evidence="4" id="KW-0812">Transmembrane</keyword>
<dbReference type="Pfam" id="PF13927">
    <property type="entry name" value="Ig_3"/>
    <property type="match status" value="1"/>
</dbReference>
<dbReference type="AlphaFoldDB" id="A0A812CYY1"/>
<evidence type="ECO:0000259" key="6">
    <source>
        <dbReference type="PROSITE" id="PS50835"/>
    </source>
</evidence>
<proteinExistence type="predicted"/>
<dbReference type="OrthoDB" id="5970915at2759"/>
<dbReference type="InterPro" id="IPR013783">
    <property type="entry name" value="Ig-like_fold"/>
</dbReference>
<dbReference type="SMART" id="SM00409">
    <property type="entry name" value="IG"/>
    <property type="match status" value="3"/>
</dbReference>
<feature type="domain" description="Ig-like" evidence="6">
    <location>
        <begin position="124"/>
        <end position="192"/>
    </location>
</feature>
<evidence type="ECO:0000313" key="7">
    <source>
        <dbReference type="EMBL" id="CAE1283713.1"/>
    </source>
</evidence>
<dbReference type="PANTHER" id="PTHR10075:SF100">
    <property type="entry name" value="FASCICLIN-2"/>
    <property type="match status" value="1"/>
</dbReference>
<dbReference type="GO" id="GO:0007156">
    <property type="term" value="P:homophilic cell adhesion via plasma membrane adhesion molecules"/>
    <property type="evidence" value="ECO:0007669"/>
    <property type="project" value="TreeGrafter"/>
</dbReference>
<keyword evidence="4" id="KW-1133">Transmembrane helix</keyword>
<dbReference type="FunFam" id="2.60.40.10:FF:000032">
    <property type="entry name" value="palladin isoform X1"/>
    <property type="match status" value="1"/>
</dbReference>
<evidence type="ECO:0000256" key="1">
    <source>
        <dbReference type="ARBA" id="ARBA00023157"/>
    </source>
</evidence>
<keyword evidence="4" id="KW-0472">Membrane</keyword>
<evidence type="ECO:0000256" key="2">
    <source>
        <dbReference type="ARBA" id="ARBA00023319"/>
    </source>
</evidence>